<evidence type="ECO:0000313" key="2">
    <source>
        <dbReference type="Proteomes" id="UP001234297"/>
    </source>
</evidence>
<proteinExistence type="predicted"/>
<gene>
    <name evidence="1" type="ORF">MRB53_014980</name>
</gene>
<evidence type="ECO:0000313" key="1">
    <source>
        <dbReference type="EMBL" id="KAJ8618794.1"/>
    </source>
</evidence>
<sequence length="736" mass="81041">MDALSKELLTWALVKVAEQGDRVVAIHVLRRRELHDEDGQFSLLSHLKAFESVLSVYEDFCNLKQIDLKLKICRGSSARRVLVQQAKSISANIIVVGISRKSCTIGFSASVAKYCARKLPLECWVLAVNNGKVEYQRESKAAYALSASIDGADLCPLPNGYLGLLHRSRSKNSKVCHGGTSKQPLLKEERTGKNEGHQNYQDLGSQSDRCVIGIDNSLPRSTSIRSCSICAPDSVSQEEACCSEGLRPRALHSACSTEDASDDFSAIALIETSDSEAASSSNSSLMLELPKVRPGWPLLHRAITHSWQATMVREVSVVEWAMQLPTRHSMAEVGPDHKPLNAELTTRTPATNSLQDGANLNGDSGAIVGIGNATSPPLQSAEPNNTVNQLEHLHNKYSSTCRLFGYQELQSATSNFSLENLIGKGGNSRVYKGHLPDGKELAVKILKSSEDAVKEFCLEIDIISSLHHSNIISLLGFCFEENKLILVHDFVLKGSLEENLHGRKDDTVLTWGRRYNVAIRVAAALNYLHSGTPQPVIHRDVKSSNILLDDDFEPKLSDFGLAIWASMSSAQIACSDVAGTFGKPINNEYPKGQESLIMWAKPLLQSGKLMQLLDPNLGDNYDNHQLEKLVLAASVCVRRAPRFRPRMSLIFKLLQGDDAIMKWARLQAIASEDFDLLYDEVSPASDIQSHLNLALLDVEDDSLSVSSIEQGVNYLTVDKSLDVYLQERWSRSSSFD</sequence>
<dbReference type="Proteomes" id="UP001234297">
    <property type="component" value="Chromosome 4"/>
</dbReference>
<accession>A0ACC2KCW2</accession>
<dbReference type="EMBL" id="CM056812">
    <property type="protein sequence ID" value="KAJ8618794.1"/>
    <property type="molecule type" value="Genomic_DNA"/>
</dbReference>
<organism evidence="1 2">
    <name type="scientific">Persea americana</name>
    <name type="common">Avocado</name>
    <dbReference type="NCBI Taxonomy" id="3435"/>
    <lineage>
        <taxon>Eukaryota</taxon>
        <taxon>Viridiplantae</taxon>
        <taxon>Streptophyta</taxon>
        <taxon>Embryophyta</taxon>
        <taxon>Tracheophyta</taxon>
        <taxon>Spermatophyta</taxon>
        <taxon>Magnoliopsida</taxon>
        <taxon>Magnoliidae</taxon>
        <taxon>Laurales</taxon>
        <taxon>Lauraceae</taxon>
        <taxon>Persea</taxon>
    </lineage>
</organism>
<keyword evidence="2" id="KW-1185">Reference proteome</keyword>
<reference evidence="1 2" key="1">
    <citation type="journal article" date="2022" name="Hortic Res">
        <title>A haplotype resolved chromosomal level avocado genome allows analysis of novel avocado genes.</title>
        <authorList>
            <person name="Nath O."/>
            <person name="Fletcher S.J."/>
            <person name="Hayward A."/>
            <person name="Shaw L.M."/>
            <person name="Masouleh A.K."/>
            <person name="Furtado A."/>
            <person name="Henry R.J."/>
            <person name="Mitter N."/>
        </authorList>
    </citation>
    <scope>NUCLEOTIDE SEQUENCE [LARGE SCALE GENOMIC DNA]</scope>
    <source>
        <strain evidence="2">cv. Hass</strain>
    </source>
</reference>
<protein>
    <submittedName>
        <fullName evidence="1">Uncharacterized protein</fullName>
    </submittedName>
</protein>
<comment type="caution">
    <text evidence="1">The sequence shown here is derived from an EMBL/GenBank/DDBJ whole genome shotgun (WGS) entry which is preliminary data.</text>
</comment>
<name>A0ACC2KCW2_PERAE</name>